<dbReference type="EMBL" id="CP008956">
    <property type="protein sequence ID" value="QJQ03608.1"/>
    <property type="molecule type" value="Genomic_DNA"/>
</dbReference>
<dbReference type="InterPro" id="IPR014914">
    <property type="entry name" value="RES_dom"/>
</dbReference>
<reference evidence="2 3" key="1">
    <citation type="journal article" date="2012" name="J. Bacteriol.">
        <title>Genome sequence of the pathogenic Herbaspirillum seropedicae strain Os34, isolated from rice roots.</title>
        <authorList>
            <person name="Ye W."/>
            <person name="Ye S."/>
            <person name="Liu J."/>
            <person name="Chang S."/>
            <person name="Chen M."/>
            <person name="Zhu B."/>
            <person name="Guo L."/>
            <person name="An Q."/>
        </authorList>
    </citation>
    <scope>NUCLEOTIDE SEQUENCE [LARGE SCALE GENOMIC DNA]</scope>
    <source>
        <strain evidence="2 3">Os34</strain>
    </source>
</reference>
<accession>A0A6M3ZYC2</accession>
<dbReference type="AlphaFoldDB" id="A0A6M3ZYC2"/>
<dbReference type="SMART" id="SM00953">
    <property type="entry name" value="RES"/>
    <property type="match status" value="1"/>
</dbReference>
<evidence type="ECO:0000313" key="3">
    <source>
        <dbReference type="Proteomes" id="UP000501648"/>
    </source>
</evidence>
<feature type="domain" description="RES" evidence="1">
    <location>
        <begin position="22"/>
        <end position="157"/>
    </location>
</feature>
<gene>
    <name evidence="2" type="ORF">C798_26215</name>
</gene>
<sequence length="171" mass="19048">MILTSLETVAYRVHVPRWSFVPTSGAGAARFGGRLNRPGVAALYLSLDPGTALAEYQQLDDLLPPGLIVAYRIVIDRVVDFRGGYAAGWSPLWKDFYCDWRRMVFHERVEPPSWVMGDAVRAAGAKGILFRSTRLETGCNLTVFTEMLADSDQLAVYDPQRSLPVNQASWP</sequence>
<organism evidence="2 3">
    <name type="scientific">Herbaspirillum rubrisubalbicans Os34</name>
    <dbReference type="NCBI Taxonomy" id="1235827"/>
    <lineage>
        <taxon>Bacteria</taxon>
        <taxon>Pseudomonadati</taxon>
        <taxon>Pseudomonadota</taxon>
        <taxon>Betaproteobacteria</taxon>
        <taxon>Burkholderiales</taxon>
        <taxon>Oxalobacteraceae</taxon>
        <taxon>Herbaspirillum</taxon>
    </lineage>
</organism>
<dbReference type="Proteomes" id="UP000501648">
    <property type="component" value="Chromosome"/>
</dbReference>
<dbReference type="RefSeq" id="WP_026051874.1">
    <property type="nucleotide sequence ID" value="NZ_CP008956.1"/>
</dbReference>
<evidence type="ECO:0000313" key="2">
    <source>
        <dbReference type="EMBL" id="QJQ03608.1"/>
    </source>
</evidence>
<evidence type="ECO:0000259" key="1">
    <source>
        <dbReference type="SMART" id="SM00953"/>
    </source>
</evidence>
<protein>
    <submittedName>
        <fullName evidence="2">RES protein</fullName>
    </submittedName>
</protein>
<dbReference type="Pfam" id="PF08808">
    <property type="entry name" value="RES"/>
    <property type="match status" value="1"/>
</dbReference>
<proteinExistence type="predicted"/>
<name>A0A6M3ZYC2_9BURK</name>